<accession>A0ACD5ARC1</accession>
<name>A0ACD5ARC1_9ACTN</name>
<organism evidence="1 2">
    <name type="scientific">Streptomyces citrinus</name>
    <dbReference type="NCBI Taxonomy" id="3118173"/>
    <lineage>
        <taxon>Bacteria</taxon>
        <taxon>Bacillati</taxon>
        <taxon>Actinomycetota</taxon>
        <taxon>Actinomycetes</taxon>
        <taxon>Kitasatosporales</taxon>
        <taxon>Streptomycetaceae</taxon>
        <taxon>Streptomyces</taxon>
    </lineage>
</organism>
<evidence type="ECO:0000313" key="2">
    <source>
        <dbReference type="Proteomes" id="UP001432251"/>
    </source>
</evidence>
<evidence type="ECO:0000313" key="1">
    <source>
        <dbReference type="EMBL" id="WWQ69580.1"/>
    </source>
</evidence>
<gene>
    <name evidence="1" type="ORF">V2W30_41185</name>
</gene>
<dbReference type="EMBL" id="CP146023">
    <property type="protein sequence ID" value="WWQ69580.1"/>
    <property type="molecule type" value="Genomic_DNA"/>
</dbReference>
<dbReference type="Proteomes" id="UP001432251">
    <property type="component" value="Plasmid p1"/>
</dbReference>
<protein>
    <submittedName>
        <fullName evidence="1">Uncharacterized protein</fullName>
    </submittedName>
</protein>
<keyword evidence="1" id="KW-0614">Plasmid</keyword>
<geneLocation type="plasmid" evidence="1 2">
    <name>p1</name>
</geneLocation>
<keyword evidence="2" id="KW-1185">Reference proteome</keyword>
<sequence length="354" mass="37684">MAIDVIGAHYTTVFNHAVRDRRLSRRARGLLVELLSHRDGFGISLVMLLRGGPEGKDALSAALRELEQHGYLHRERERDARGRLGEARYYLTDMPEGLAIAAQTPWQPAAHGSARPDGDGSPPDARRRRPAPEPENPLLEEPGQTARSEPESGFPAQADPGQGNLPPKKNNSNKTTEQNTIPIPPSATSGPCSPPTRSPRSDAAAAARGEQVLLSIGRHHPELHAALATGHTLADQAPLVGRLLESGVSREHIRETLVGRPYPAPHERTHSLAALVGARLKQLALLAAADRTREPGPAHQPPASAAPPTGRTALDTVAIRHECPGQDGMCGRPVGAPGELCPLCTRLTADSSTA</sequence>
<reference evidence="1" key="1">
    <citation type="journal article" date="2025" name="Int. J. Syst. Evol. Microbiol.">
        <title>Streptomyces citrinus sp. nov., with yellow diffusible pigment.</title>
        <authorList>
            <person name="He Y."/>
            <person name="Yang E."/>
            <person name="Xu J."/>
            <person name="Sun Y."/>
            <person name="Sun L."/>
        </authorList>
    </citation>
    <scope>NUCLEOTIDE SEQUENCE</scope>
    <source>
        <strain evidence="1">Q6</strain>
    </source>
</reference>
<proteinExistence type="predicted"/>